<dbReference type="AlphaFoldDB" id="A0A1H9DI16"/>
<gene>
    <name evidence="1" type="ORF">SAMN03080615_00566</name>
</gene>
<dbReference type="PANTHER" id="PTHR39673">
    <property type="entry name" value="TUNGSTEN FORMYLMETHANOFURAN DEHYDROGENASE, SUBUNIT C (FWDC)"/>
    <property type="match status" value="1"/>
</dbReference>
<dbReference type="Gene3D" id="2.160.20.60">
    <property type="entry name" value="Glutamate synthase, alpha subunit, C-terminal domain"/>
    <property type="match status" value="1"/>
</dbReference>
<dbReference type="Proteomes" id="UP000198749">
    <property type="component" value="Unassembled WGS sequence"/>
</dbReference>
<dbReference type="InterPro" id="IPR036485">
    <property type="entry name" value="Glu_synth_asu_C_sf"/>
</dbReference>
<dbReference type="OrthoDB" id="287000at2"/>
<dbReference type="PANTHER" id="PTHR39673:SF5">
    <property type="entry name" value="TUNGSTEN-CONTAINING FORMYLMETHANOFURAN DEHYDROGENASE 2 SUBUNIT C"/>
    <property type="match status" value="1"/>
</dbReference>
<keyword evidence="2" id="KW-1185">Reference proteome</keyword>
<dbReference type="SUPFAM" id="SSF69336">
    <property type="entry name" value="Alpha subunit of glutamate synthase, C-terminal domain"/>
    <property type="match status" value="1"/>
</dbReference>
<organism evidence="1 2">
    <name type="scientific">Amphritea atlantica</name>
    <dbReference type="NCBI Taxonomy" id="355243"/>
    <lineage>
        <taxon>Bacteria</taxon>
        <taxon>Pseudomonadati</taxon>
        <taxon>Pseudomonadota</taxon>
        <taxon>Gammaproteobacteria</taxon>
        <taxon>Oceanospirillales</taxon>
        <taxon>Oceanospirillaceae</taxon>
        <taxon>Amphritea</taxon>
    </lineage>
</organism>
<dbReference type="PIRSF" id="PIRSF006519">
    <property type="entry name" value="GOGAT_dom3"/>
    <property type="match status" value="1"/>
</dbReference>
<sequence>MKTINLTEQSVRDLNQALHDQAIECTEREWEVLEPKGQHNIACGLDQNISVDIKGPTGYYCAGMNKKAHVTIHGNAGQGVAENMMSGTVRVKGDASQAAGATAHGGLLVIEGNAAARCGISMKGVDIVVKGNVGHMSCFMGQAGALVVCGDAGDALGDSLYETHIYVKGEVKSLGADCIQKDMREEHIEELTELLNRAGVDEDPTAFKRYGSARQLYNFKVDNTSAY</sequence>
<dbReference type="InterPro" id="IPR012061">
    <property type="entry name" value="Glu_synth_lsu_3"/>
</dbReference>
<dbReference type="GO" id="GO:0016491">
    <property type="term" value="F:oxidoreductase activity"/>
    <property type="evidence" value="ECO:0007669"/>
    <property type="project" value="InterPro"/>
</dbReference>
<accession>A0A1H9DI16</accession>
<name>A0A1H9DI16_9GAMM</name>
<proteinExistence type="predicted"/>
<protein>
    <submittedName>
        <fullName evidence="1">N-methylglutamate synthase subunit B</fullName>
    </submittedName>
</protein>
<dbReference type="RefSeq" id="WP_091353624.1">
    <property type="nucleotide sequence ID" value="NZ_AP025284.1"/>
</dbReference>
<dbReference type="EMBL" id="FOGB01000001">
    <property type="protein sequence ID" value="SEQ13140.1"/>
    <property type="molecule type" value="Genomic_DNA"/>
</dbReference>
<evidence type="ECO:0000313" key="1">
    <source>
        <dbReference type="EMBL" id="SEQ13140.1"/>
    </source>
</evidence>
<evidence type="ECO:0000313" key="2">
    <source>
        <dbReference type="Proteomes" id="UP000198749"/>
    </source>
</evidence>
<reference evidence="2" key="1">
    <citation type="submission" date="2016-10" db="EMBL/GenBank/DDBJ databases">
        <authorList>
            <person name="Varghese N."/>
            <person name="Submissions S."/>
        </authorList>
    </citation>
    <scope>NUCLEOTIDE SEQUENCE [LARGE SCALE GENOMIC DNA]</scope>
    <source>
        <strain evidence="2">DSM 18887</strain>
    </source>
</reference>
<dbReference type="CDD" id="cd00504">
    <property type="entry name" value="GXGXG"/>
    <property type="match status" value="1"/>
</dbReference>
<dbReference type="STRING" id="355243.SAMN03080615_00566"/>